<feature type="binding site" evidence="2">
    <location>
        <position position="158"/>
    </location>
    <ligand>
        <name>ATP</name>
        <dbReference type="ChEBI" id="CHEBI:30616"/>
    </ligand>
</feature>
<feature type="binding site" evidence="2">
    <location>
        <position position="238"/>
    </location>
    <ligand>
        <name>Mg(2+)</name>
        <dbReference type="ChEBI" id="CHEBI:18420"/>
        <label>5</label>
    </ligand>
</feature>
<dbReference type="PANTHER" id="PTHR30270">
    <property type="entry name" value="THIAMINE-MONOPHOSPHATE KINASE"/>
    <property type="match status" value="1"/>
</dbReference>
<gene>
    <name evidence="2 4" type="primary">thiL</name>
    <name evidence="4" type="ORF">OM075_06200</name>
</gene>
<dbReference type="RefSeq" id="WP_301189620.1">
    <property type="nucleotide sequence ID" value="NZ_JAPDPJ010000009.1"/>
</dbReference>
<sequence length="345" mass="38277">MAENKNQDLKNLGEFGLIDHLTKDIEIKNDSTITGVGDDAAVLDYNNKQTVVTTDLLLQGIHFDLVYTPLKHLGYKAVVVNISDIYAMNATPKQIIVSIGISSRMSLEAVDQLYDGIKLACEKYNIDLVGGDTTTSLTGLTISITAIGEANKDDIVYRNGAKPNDLICITGDLGAAYMGLQLLEREKRVHDKNNAVQPDLSGYDYILERQLKPEARKDIIEFLKEIDVKPTSMIDLSDGLSSDIMQICKNSKTGCRIYENKIPIDHATSLMAEELNMNPTVAALNGGEDFELLFTISLQDYEKFSKETELKIYTIGHITEESKGKYLVTNGDQEIELQAQGWNNE</sequence>
<feature type="binding site" evidence="2">
    <location>
        <position position="342"/>
    </location>
    <ligand>
        <name>substrate</name>
    </ligand>
</feature>
<comment type="miscellaneous">
    <text evidence="2">Reaction mechanism of ThiL seems to utilize a direct, inline transfer of the gamma-phosphate of ATP to TMP rather than a phosphorylated enzyme intermediate.</text>
</comment>
<keyword evidence="2" id="KW-0547">Nucleotide-binding</keyword>
<feature type="binding site" evidence="2">
    <location>
        <position position="132"/>
    </location>
    <ligand>
        <name>Mg(2+)</name>
        <dbReference type="ChEBI" id="CHEBI:18420"/>
        <label>1</label>
    </ligand>
</feature>
<feature type="binding site" evidence="2">
    <location>
        <position position="84"/>
    </location>
    <ligand>
        <name>Mg(2+)</name>
        <dbReference type="ChEBI" id="CHEBI:18420"/>
        <label>4</label>
    </ligand>
</feature>
<feature type="binding site" evidence="2">
    <location>
        <position position="39"/>
    </location>
    <ligand>
        <name>Mg(2+)</name>
        <dbReference type="ChEBI" id="CHEBI:18420"/>
        <label>4</label>
    </ligand>
</feature>
<dbReference type="NCBIfam" id="TIGR01379">
    <property type="entry name" value="thiL"/>
    <property type="match status" value="1"/>
</dbReference>
<dbReference type="EC" id="2.7.4.16" evidence="2"/>
<dbReference type="PIRSF" id="PIRSF005303">
    <property type="entry name" value="Thiam_monoph_kin"/>
    <property type="match status" value="1"/>
</dbReference>
<feature type="binding site" evidence="2">
    <location>
        <position position="84"/>
    </location>
    <ligand>
        <name>Mg(2+)</name>
        <dbReference type="ChEBI" id="CHEBI:18420"/>
        <label>3</label>
    </ligand>
</feature>
<dbReference type="PANTHER" id="PTHR30270:SF0">
    <property type="entry name" value="THIAMINE-MONOPHOSPHATE KINASE"/>
    <property type="match status" value="1"/>
</dbReference>
<dbReference type="GO" id="GO:0000287">
    <property type="term" value="F:magnesium ion binding"/>
    <property type="evidence" value="ECO:0007669"/>
    <property type="project" value="UniProtKB-UniRule"/>
</dbReference>
<feature type="domain" description="PurM-like N-terminal" evidence="3">
    <location>
        <begin position="37"/>
        <end position="149"/>
    </location>
</feature>
<accession>A0AAE3M312</accession>
<keyword evidence="1 2" id="KW-0784">Thiamine biosynthesis</keyword>
<dbReference type="Pfam" id="PF00586">
    <property type="entry name" value="AIRS"/>
    <property type="match status" value="1"/>
</dbReference>
<feature type="binding site" evidence="2">
    <location>
        <position position="62"/>
    </location>
    <ligand>
        <name>substrate</name>
    </ligand>
</feature>
<dbReference type="Gene3D" id="3.90.650.10">
    <property type="entry name" value="PurM-like C-terminal domain"/>
    <property type="match status" value="1"/>
</dbReference>
<reference evidence="4" key="1">
    <citation type="submission" date="2022-10" db="EMBL/GenBank/DDBJ databases">
        <authorList>
            <person name="Yu W.X."/>
        </authorList>
    </citation>
    <scope>NUCLEOTIDE SEQUENCE</scope>
    <source>
        <strain evidence="4">AAT</strain>
    </source>
</reference>
<feature type="binding site" evidence="2">
    <location>
        <position position="54"/>
    </location>
    <ligand>
        <name>Mg(2+)</name>
        <dbReference type="ChEBI" id="CHEBI:18420"/>
        <label>1</label>
    </ligand>
</feature>
<dbReference type="Gene3D" id="3.30.1330.10">
    <property type="entry name" value="PurM-like, N-terminal domain"/>
    <property type="match status" value="1"/>
</dbReference>
<evidence type="ECO:0000313" key="5">
    <source>
        <dbReference type="Proteomes" id="UP001209229"/>
    </source>
</evidence>
<comment type="function">
    <text evidence="2">Catalyzes the ATP-dependent phosphorylation of thiamine-monophosphate (TMP) to form thiamine-pyrophosphate (TPP), the active form of vitamin B1.</text>
</comment>
<feature type="binding site" evidence="2">
    <location>
        <position position="39"/>
    </location>
    <ligand>
        <name>Mg(2+)</name>
        <dbReference type="ChEBI" id="CHEBI:18420"/>
        <label>3</label>
    </ligand>
</feature>
<keyword evidence="2" id="KW-0460">Magnesium</keyword>
<feature type="binding site" evidence="2">
    <location>
        <position position="55"/>
    </location>
    <ligand>
        <name>Mg(2+)</name>
        <dbReference type="ChEBI" id="CHEBI:18420"/>
        <label>1</label>
    </ligand>
</feature>
<keyword evidence="2" id="KW-0067">ATP-binding</keyword>
<evidence type="ECO:0000313" key="4">
    <source>
        <dbReference type="EMBL" id="MCW3786051.1"/>
    </source>
</evidence>
<feature type="binding site" evidence="2">
    <location>
        <position position="53"/>
    </location>
    <ligand>
        <name>Mg(2+)</name>
        <dbReference type="ChEBI" id="CHEBI:18420"/>
        <label>4</label>
    </ligand>
</feature>
<dbReference type="SUPFAM" id="SSF55326">
    <property type="entry name" value="PurM N-terminal domain-like"/>
    <property type="match status" value="1"/>
</dbReference>
<evidence type="ECO:0000256" key="1">
    <source>
        <dbReference type="ARBA" id="ARBA00022977"/>
    </source>
</evidence>
<feature type="binding site" evidence="2">
    <location>
        <position position="55"/>
    </location>
    <ligand>
        <name>Mg(2+)</name>
        <dbReference type="ChEBI" id="CHEBI:18420"/>
        <label>2</label>
    </ligand>
</feature>
<comment type="caution">
    <text evidence="4">The sequence shown here is derived from an EMBL/GenBank/DDBJ whole genome shotgun (WGS) entry which is preliminary data.</text>
</comment>
<dbReference type="AlphaFoldDB" id="A0AAE3M312"/>
<comment type="similarity">
    <text evidence="2">Belongs to the thiamine-monophosphate kinase family.</text>
</comment>
<proteinExistence type="inferred from homology"/>
<keyword evidence="2" id="KW-0479">Metal-binding</keyword>
<dbReference type="Proteomes" id="UP001209229">
    <property type="component" value="Unassembled WGS sequence"/>
</dbReference>
<dbReference type="InterPro" id="IPR006283">
    <property type="entry name" value="ThiL-like"/>
</dbReference>
<dbReference type="SUPFAM" id="SSF56042">
    <property type="entry name" value="PurM C-terminal domain-like"/>
    <property type="match status" value="1"/>
</dbReference>
<dbReference type="GO" id="GO:0009229">
    <property type="term" value="P:thiamine diphosphate biosynthetic process"/>
    <property type="evidence" value="ECO:0007669"/>
    <property type="project" value="UniProtKB-UniRule"/>
</dbReference>
<feature type="binding site" evidence="2">
    <location>
        <position position="235"/>
    </location>
    <ligand>
        <name>Mg(2+)</name>
        <dbReference type="ChEBI" id="CHEBI:18420"/>
        <label>3</label>
    </ligand>
</feature>
<comment type="pathway">
    <text evidence="2">Cofactor biosynthesis; thiamine diphosphate biosynthesis; thiamine diphosphate from thiamine phosphate: step 1/1.</text>
</comment>
<evidence type="ECO:0000256" key="2">
    <source>
        <dbReference type="HAMAP-Rule" id="MF_02128"/>
    </source>
</evidence>
<feature type="binding site" evidence="2">
    <location>
        <position position="237"/>
    </location>
    <ligand>
        <name>ATP</name>
        <dbReference type="ChEBI" id="CHEBI:30616"/>
    </ligand>
</feature>
<feature type="binding site" evidence="2">
    <location>
        <position position="84"/>
    </location>
    <ligand>
        <name>Mg(2+)</name>
        <dbReference type="ChEBI" id="CHEBI:18420"/>
        <label>2</label>
    </ligand>
</feature>
<dbReference type="GO" id="GO:0009228">
    <property type="term" value="P:thiamine biosynthetic process"/>
    <property type="evidence" value="ECO:0007669"/>
    <property type="project" value="UniProtKB-KW"/>
</dbReference>
<dbReference type="GO" id="GO:0009030">
    <property type="term" value="F:thiamine-phosphate kinase activity"/>
    <property type="evidence" value="ECO:0007669"/>
    <property type="project" value="UniProtKB-UniRule"/>
</dbReference>
<keyword evidence="2 4" id="KW-0808">Transferase</keyword>
<dbReference type="CDD" id="cd02194">
    <property type="entry name" value="ThiL"/>
    <property type="match status" value="1"/>
</dbReference>
<dbReference type="EMBL" id="JAPDPJ010000009">
    <property type="protein sequence ID" value="MCW3786051.1"/>
    <property type="molecule type" value="Genomic_DNA"/>
</dbReference>
<feature type="binding site" evidence="2">
    <location>
        <begin position="131"/>
        <end position="132"/>
    </location>
    <ligand>
        <name>ATP</name>
        <dbReference type="ChEBI" id="CHEBI:30616"/>
    </ligand>
</feature>
<protein>
    <recommendedName>
        <fullName evidence="2">Thiamine-monophosphate kinase</fullName>
        <shortName evidence="2">TMP kinase</shortName>
        <shortName evidence="2">Thiamine-phosphate kinase</shortName>
        <ecNumber evidence="2">2.7.4.16</ecNumber>
    </recommendedName>
</protein>
<comment type="catalytic activity">
    <reaction evidence="2">
        <text>thiamine phosphate + ATP = thiamine diphosphate + ADP</text>
        <dbReference type="Rhea" id="RHEA:15913"/>
        <dbReference type="ChEBI" id="CHEBI:30616"/>
        <dbReference type="ChEBI" id="CHEBI:37575"/>
        <dbReference type="ChEBI" id="CHEBI:58937"/>
        <dbReference type="ChEBI" id="CHEBI:456216"/>
        <dbReference type="EC" id="2.7.4.16"/>
    </reaction>
</comment>
<dbReference type="InterPro" id="IPR036921">
    <property type="entry name" value="PurM-like_N_sf"/>
</dbReference>
<name>A0AAE3M312_9BACT</name>
<dbReference type="GO" id="GO:0005524">
    <property type="term" value="F:ATP binding"/>
    <property type="evidence" value="ECO:0007669"/>
    <property type="project" value="UniProtKB-UniRule"/>
</dbReference>
<feature type="binding site" evidence="2">
    <location>
        <position position="114"/>
    </location>
    <ligand>
        <name>ATP</name>
        <dbReference type="ChEBI" id="CHEBI:30616"/>
    </ligand>
</feature>
<dbReference type="HAMAP" id="MF_02128">
    <property type="entry name" value="TMP_kinase"/>
    <property type="match status" value="1"/>
</dbReference>
<keyword evidence="2 4" id="KW-0418">Kinase</keyword>
<feature type="binding site" evidence="2">
    <location>
        <position position="288"/>
    </location>
    <ligand>
        <name>substrate</name>
    </ligand>
</feature>
<keyword evidence="5" id="KW-1185">Reference proteome</keyword>
<organism evidence="4 5">
    <name type="scientific">Plebeiibacterium sediminum</name>
    <dbReference type="NCBI Taxonomy" id="2992112"/>
    <lineage>
        <taxon>Bacteria</taxon>
        <taxon>Pseudomonadati</taxon>
        <taxon>Bacteroidota</taxon>
        <taxon>Bacteroidia</taxon>
        <taxon>Marinilabiliales</taxon>
        <taxon>Marinilabiliaceae</taxon>
        <taxon>Plebeiibacterium</taxon>
    </lineage>
</organism>
<dbReference type="InterPro" id="IPR016188">
    <property type="entry name" value="PurM-like_N"/>
</dbReference>
<dbReference type="InterPro" id="IPR036676">
    <property type="entry name" value="PurM-like_C_sf"/>
</dbReference>
<evidence type="ECO:0000259" key="3">
    <source>
        <dbReference type="Pfam" id="PF00586"/>
    </source>
</evidence>